<keyword evidence="2" id="KW-0812">Transmembrane</keyword>
<feature type="region of interest" description="Disordered" evidence="1">
    <location>
        <begin position="83"/>
        <end position="115"/>
    </location>
</feature>
<evidence type="ECO:0000313" key="3">
    <source>
        <dbReference type="EMBL" id="HIX00046.1"/>
    </source>
</evidence>
<dbReference type="Proteomes" id="UP000824151">
    <property type="component" value="Unassembled WGS sequence"/>
</dbReference>
<comment type="caution">
    <text evidence="3">The sequence shown here is derived from an EMBL/GenBank/DDBJ whole genome shotgun (WGS) entry which is preliminary data.</text>
</comment>
<accession>A0A9D1UTE8</accession>
<keyword evidence="2" id="KW-1133">Transmembrane helix</keyword>
<dbReference type="AlphaFoldDB" id="A0A9D1UTE8"/>
<organism evidence="3 4">
    <name type="scientific">Candidatus Nesterenkonia stercoripullorum</name>
    <dbReference type="NCBI Taxonomy" id="2838701"/>
    <lineage>
        <taxon>Bacteria</taxon>
        <taxon>Bacillati</taxon>
        <taxon>Actinomycetota</taxon>
        <taxon>Actinomycetes</taxon>
        <taxon>Micrococcales</taxon>
        <taxon>Micrococcaceae</taxon>
        <taxon>Nesterenkonia</taxon>
    </lineage>
</organism>
<dbReference type="EMBL" id="DXGD01000293">
    <property type="protein sequence ID" value="HIX00046.1"/>
    <property type="molecule type" value="Genomic_DNA"/>
</dbReference>
<name>A0A9D1UTE8_9MICC</name>
<protein>
    <submittedName>
        <fullName evidence="3">Uncharacterized protein</fullName>
    </submittedName>
</protein>
<evidence type="ECO:0000256" key="1">
    <source>
        <dbReference type="SAM" id="MobiDB-lite"/>
    </source>
</evidence>
<reference evidence="3" key="2">
    <citation type="submission" date="2021-04" db="EMBL/GenBank/DDBJ databases">
        <authorList>
            <person name="Gilroy R."/>
        </authorList>
    </citation>
    <scope>NUCLEOTIDE SEQUENCE</scope>
    <source>
        <strain evidence="3">ChiHejej3B27-3195</strain>
    </source>
</reference>
<reference evidence="3" key="1">
    <citation type="journal article" date="2021" name="PeerJ">
        <title>Extensive microbial diversity within the chicken gut microbiome revealed by metagenomics and culture.</title>
        <authorList>
            <person name="Gilroy R."/>
            <person name="Ravi A."/>
            <person name="Getino M."/>
            <person name="Pursley I."/>
            <person name="Horton D.L."/>
            <person name="Alikhan N.F."/>
            <person name="Baker D."/>
            <person name="Gharbi K."/>
            <person name="Hall N."/>
            <person name="Watson M."/>
            <person name="Adriaenssens E.M."/>
            <person name="Foster-Nyarko E."/>
            <person name="Jarju S."/>
            <person name="Secka A."/>
            <person name="Antonio M."/>
            <person name="Oren A."/>
            <person name="Chaudhuri R.R."/>
            <person name="La Ragione R."/>
            <person name="Hildebrand F."/>
            <person name="Pallen M.J."/>
        </authorList>
    </citation>
    <scope>NUCLEOTIDE SEQUENCE</scope>
    <source>
        <strain evidence="3">ChiHejej3B27-3195</strain>
    </source>
</reference>
<proteinExistence type="predicted"/>
<feature type="transmembrane region" description="Helical" evidence="2">
    <location>
        <begin position="21"/>
        <end position="40"/>
    </location>
</feature>
<gene>
    <name evidence="3" type="ORF">H9871_07860</name>
</gene>
<feature type="transmembrane region" description="Helical" evidence="2">
    <location>
        <begin position="52"/>
        <end position="74"/>
    </location>
</feature>
<keyword evidence="2" id="KW-0472">Membrane</keyword>
<evidence type="ECO:0000256" key="2">
    <source>
        <dbReference type="SAM" id="Phobius"/>
    </source>
</evidence>
<evidence type="ECO:0000313" key="4">
    <source>
        <dbReference type="Proteomes" id="UP000824151"/>
    </source>
</evidence>
<sequence>MSSPAPHRQVTVRPTPKLIPLLVLGAAAAVVVALVVTFVTPSSPDYSLFASVGYLTFLFSIPGLLLAAVVWLVLERRSRRHTRTYEAEPLTPASRPEADTPETPSAERSADHDSR</sequence>